<evidence type="ECO:0000313" key="5">
    <source>
        <dbReference type="Proteomes" id="UP000683360"/>
    </source>
</evidence>
<dbReference type="Proteomes" id="UP000683360">
    <property type="component" value="Unassembled WGS sequence"/>
</dbReference>
<keyword evidence="1" id="KW-0175">Coiled coil</keyword>
<dbReference type="InterPro" id="IPR008983">
    <property type="entry name" value="Tumour_necrosis_fac-like_dom"/>
</dbReference>
<dbReference type="Gene3D" id="2.60.120.40">
    <property type="match status" value="1"/>
</dbReference>
<dbReference type="SUPFAM" id="SSF49842">
    <property type="entry name" value="TNF-like"/>
    <property type="match status" value="1"/>
</dbReference>
<sequence>MKLHLYFLSLPVGLYFAFLLDKSTKSSILGQSSLTDRHFVTVIELLSEEKQLRHQLEQFVTQLQQEMIGLKQQVHSKTDNTTIIGNVIKDLMTQISELTQNNHKMNNTIAVLNHKHLTLQSAFNAQTIDLLDLKNRSYVLKDQLNRMQSLQSIHQLQDLQNMQSDITTLKSKTDALRSQELARQQHLVAMYNDIKTSKNELDSFQTYTNQSLTDLHINTEASLEKLDQKFNMTLDSRLLQTVSNEGRKVAFTACDATIVGRIIKFPTIKTAVGVNLTSFETTGLFTCEYAGLYHISVSIMSRASDDHFAIYKNENYIVKTYTAMHDSHQLFHMSTGIAAIELNVTDLVHIDTYGELASVLVHTRVLQ</sequence>
<accession>A0A8S3SP76</accession>
<comment type="caution">
    <text evidence="4">The sequence shown here is derived from an EMBL/GenBank/DDBJ whole genome shotgun (WGS) entry which is preliminary data.</text>
</comment>
<gene>
    <name evidence="4" type="ORF">MEDL_33373</name>
</gene>
<feature type="chain" id="PRO_5035734895" description="C1q domain-containing protein" evidence="2">
    <location>
        <begin position="18"/>
        <end position="367"/>
    </location>
</feature>
<name>A0A8S3SP76_MYTED</name>
<feature type="domain" description="C1q" evidence="3">
    <location>
        <begin position="242"/>
        <end position="364"/>
    </location>
</feature>
<dbReference type="EMBL" id="CAJPWZ010001645">
    <property type="protein sequence ID" value="CAG2219858.1"/>
    <property type="molecule type" value="Genomic_DNA"/>
</dbReference>
<organism evidence="4 5">
    <name type="scientific">Mytilus edulis</name>
    <name type="common">Blue mussel</name>
    <dbReference type="NCBI Taxonomy" id="6550"/>
    <lineage>
        <taxon>Eukaryota</taxon>
        <taxon>Metazoa</taxon>
        <taxon>Spiralia</taxon>
        <taxon>Lophotrochozoa</taxon>
        <taxon>Mollusca</taxon>
        <taxon>Bivalvia</taxon>
        <taxon>Autobranchia</taxon>
        <taxon>Pteriomorphia</taxon>
        <taxon>Mytilida</taxon>
        <taxon>Mytiloidea</taxon>
        <taxon>Mytilidae</taxon>
        <taxon>Mytilinae</taxon>
        <taxon>Mytilus</taxon>
    </lineage>
</organism>
<feature type="signal peptide" evidence="2">
    <location>
        <begin position="1"/>
        <end position="17"/>
    </location>
</feature>
<reference evidence="4" key="1">
    <citation type="submission" date="2021-03" db="EMBL/GenBank/DDBJ databases">
        <authorList>
            <person name="Bekaert M."/>
        </authorList>
    </citation>
    <scope>NUCLEOTIDE SEQUENCE</scope>
</reference>
<dbReference type="InterPro" id="IPR001073">
    <property type="entry name" value="C1q_dom"/>
</dbReference>
<evidence type="ECO:0000256" key="1">
    <source>
        <dbReference type="SAM" id="Coils"/>
    </source>
</evidence>
<evidence type="ECO:0000259" key="3">
    <source>
        <dbReference type="SMART" id="SM00110"/>
    </source>
</evidence>
<dbReference type="AlphaFoldDB" id="A0A8S3SP76"/>
<dbReference type="Pfam" id="PF00386">
    <property type="entry name" value="C1q"/>
    <property type="match status" value="1"/>
</dbReference>
<evidence type="ECO:0000313" key="4">
    <source>
        <dbReference type="EMBL" id="CAG2219858.1"/>
    </source>
</evidence>
<dbReference type="OrthoDB" id="10303831at2759"/>
<keyword evidence="5" id="KW-1185">Reference proteome</keyword>
<keyword evidence="2" id="KW-0732">Signal</keyword>
<proteinExistence type="predicted"/>
<dbReference type="SMART" id="SM00110">
    <property type="entry name" value="C1Q"/>
    <property type="match status" value="1"/>
</dbReference>
<protein>
    <recommendedName>
        <fullName evidence="3">C1q domain-containing protein</fullName>
    </recommendedName>
</protein>
<evidence type="ECO:0000256" key="2">
    <source>
        <dbReference type="SAM" id="SignalP"/>
    </source>
</evidence>
<feature type="coiled-coil region" evidence="1">
    <location>
        <begin position="46"/>
        <end position="115"/>
    </location>
</feature>